<keyword evidence="2" id="KW-1185">Reference proteome</keyword>
<evidence type="ECO:0000313" key="2">
    <source>
        <dbReference type="Proteomes" id="UP000199444"/>
    </source>
</evidence>
<proteinExistence type="predicted"/>
<sequence>MNYSVKLYLTNGKEIGFKLETELETIRKVKQHILNQAEGEWYKYPYGAGEGYFRKDHVINIIISETKSPRVRGV</sequence>
<protein>
    <submittedName>
        <fullName evidence="1">Uncharacterized protein</fullName>
    </submittedName>
</protein>
<dbReference type="EMBL" id="FNKD01000005">
    <property type="protein sequence ID" value="SDR12527.1"/>
    <property type="molecule type" value="Genomic_DNA"/>
</dbReference>
<dbReference type="AlphaFoldDB" id="A0A1H1GH74"/>
<dbReference type="STRING" id="553311.SAMN05216231_3723"/>
<dbReference type="RefSeq" id="WP_092494429.1">
    <property type="nucleotide sequence ID" value="NZ_FNKD01000005.1"/>
</dbReference>
<evidence type="ECO:0000313" key="1">
    <source>
        <dbReference type="EMBL" id="SDR12527.1"/>
    </source>
</evidence>
<name>A0A1H1GH74_9BACI</name>
<reference evidence="1 2" key="1">
    <citation type="submission" date="2016-10" db="EMBL/GenBank/DDBJ databases">
        <authorList>
            <person name="de Groot N.N."/>
        </authorList>
    </citation>
    <scope>NUCLEOTIDE SEQUENCE [LARGE SCALE GENOMIC DNA]</scope>
    <source>
        <strain evidence="1 2">CGMCC 1.10449</strain>
    </source>
</reference>
<gene>
    <name evidence="1" type="ORF">SAMN05216231_3723</name>
</gene>
<organism evidence="1 2">
    <name type="scientific">Virgibacillus salinus</name>
    <dbReference type="NCBI Taxonomy" id="553311"/>
    <lineage>
        <taxon>Bacteria</taxon>
        <taxon>Bacillati</taxon>
        <taxon>Bacillota</taxon>
        <taxon>Bacilli</taxon>
        <taxon>Bacillales</taxon>
        <taxon>Bacillaceae</taxon>
        <taxon>Virgibacillus</taxon>
    </lineage>
</organism>
<dbReference type="Proteomes" id="UP000199444">
    <property type="component" value="Unassembled WGS sequence"/>
</dbReference>
<accession>A0A1H1GH74</accession>